<dbReference type="Proteomes" id="UP000494040">
    <property type="component" value="Unassembled WGS sequence"/>
</dbReference>
<keyword evidence="3" id="KW-0449">Lipoprotein</keyword>
<dbReference type="PANTHER" id="PTHR35269">
    <property type="entry name" value="SMALL VCP/P97-INTERACTING PROTEIN"/>
    <property type="match status" value="1"/>
</dbReference>
<dbReference type="CTD" id="258010"/>
<evidence type="ECO:0000256" key="4">
    <source>
        <dbReference type="SAM" id="MobiDB-lite"/>
    </source>
</evidence>
<dbReference type="InterPro" id="IPR031632">
    <property type="entry name" value="SVIP"/>
</dbReference>
<keyword evidence="2" id="KW-0564">Palmitate</keyword>
<sequence>MGVFLSCCKGGGEDLLTPDAETKRKRMAEAAERRLKENESRGVKNLESVKRMQEKDRERERLEKLQQVRGDNGPALKWTVS</sequence>
<name>A0A8I6RJ07_CIMLE</name>
<dbReference type="InterPro" id="IPR055366">
    <property type="entry name" value="SVIP_metazoa"/>
</dbReference>
<feature type="compositionally biased region" description="Basic and acidic residues" evidence="4">
    <location>
        <begin position="27"/>
        <end position="66"/>
    </location>
</feature>
<dbReference type="EnsemblMetazoa" id="XM_014391615.1">
    <property type="protein sequence ID" value="XP_014247101.1"/>
    <property type="gene ID" value="LOC106665291"/>
</dbReference>
<dbReference type="RefSeq" id="XP_014247101.1">
    <property type="nucleotide sequence ID" value="XM_014391615.1"/>
</dbReference>
<feature type="region of interest" description="Disordered" evidence="4">
    <location>
        <begin position="19"/>
        <end position="81"/>
    </location>
</feature>
<evidence type="ECO:0008006" key="7">
    <source>
        <dbReference type="Google" id="ProtNLM"/>
    </source>
</evidence>
<dbReference type="AlphaFoldDB" id="A0A8I6RJ07"/>
<dbReference type="GeneID" id="106665291"/>
<dbReference type="OMA" id="GMCLPCF"/>
<dbReference type="GO" id="GO:1904293">
    <property type="term" value="P:negative regulation of ERAD pathway"/>
    <property type="evidence" value="ECO:0007669"/>
    <property type="project" value="TreeGrafter"/>
</dbReference>
<dbReference type="GO" id="GO:0010508">
    <property type="term" value="P:positive regulation of autophagy"/>
    <property type="evidence" value="ECO:0007669"/>
    <property type="project" value="TreeGrafter"/>
</dbReference>
<dbReference type="KEGG" id="clec:106665291"/>
<accession>A0A8I6RJ07</accession>
<dbReference type="Pfam" id="PF15811">
    <property type="entry name" value="SVIP"/>
    <property type="match status" value="1"/>
</dbReference>
<organism evidence="5 6">
    <name type="scientific">Cimex lectularius</name>
    <name type="common">Bed bug</name>
    <name type="synonym">Acanthia lectularia</name>
    <dbReference type="NCBI Taxonomy" id="79782"/>
    <lineage>
        <taxon>Eukaryota</taxon>
        <taxon>Metazoa</taxon>
        <taxon>Ecdysozoa</taxon>
        <taxon>Arthropoda</taxon>
        <taxon>Hexapoda</taxon>
        <taxon>Insecta</taxon>
        <taxon>Pterygota</taxon>
        <taxon>Neoptera</taxon>
        <taxon>Paraneoptera</taxon>
        <taxon>Hemiptera</taxon>
        <taxon>Heteroptera</taxon>
        <taxon>Panheteroptera</taxon>
        <taxon>Cimicomorpha</taxon>
        <taxon>Cimicidae</taxon>
        <taxon>Cimex</taxon>
    </lineage>
</organism>
<keyword evidence="1" id="KW-0519">Myristate</keyword>
<evidence type="ECO:0000313" key="5">
    <source>
        <dbReference type="EnsemblMetazoa" id="XP_014247101.1"/>
    </source>
</evidence>
<proteinExistence type="predicted"/>
<dbReference type="GO" id="GO:1904240">
    <property type="term" value="P:negative regulation of VCP-NPL4-UFD1 AAA ATPase complex assembly"/>
    <property type="evidence" value="ECO:0007669"/>
    <property type="project" value="TreeGrafter"/>
</dbReference>
<dbReference type="GO" id="GO:0005789">
    <property type="term" value="C:endoplasmic reticulum membrane"/>
    <property type="evidence" value="ECO:0007669"/>
    <property type="project" value="TreeGrafter"/>
</dbReference>
<evidence type="ECO:0000256" key="1">
    <source>
        <dbReference type="ARBA" id="ARBA00022707"/>
    </source>
</evidence>
<keyword evidence="6" id="KW-1185">Reference proteome</keyword>
<evidence type="ECO:0000256" key="2">
    <source>
        <dbReference type="ARBA" id="ARBA00023139"/>
    </source>
</evidence>
<evidence type="ECO:0000256" key="3">
    <source>
        <dbReference type="ARBA" id="ARBA00023288"/>
    </source>
</evidence>
<protein>
    <recommendedName>
        <fullName evidence="7">Small VCP/p97-interacting protein</fullName>
    </recommendedName>
</protein>
<evidence type="ECO:0000313" key="6">
    <source>
        <dbReference type="Proteomes" id="UP000494040"/>
    </source>
</evidence>
<dbReference type="PANTHER" id="PTHR35269:SF1">
    <property type="entry name" value="SMALL VCP_P97-INTERACTING PROTEIN"/>
    <property type="match status" value="1"/>
</dbReference>
<dbReference type="GO" id="GO:1904153">
    <property type="term" value="P:negative regulation of retrograde protein transport, ER to cytosol"/>
    <property type="evidence" value="ECO:0007669"/>
    <property type="project" value="TreeGrafter"/>
</dbReference>
<reference evidence="5" key="1">
    <citation type="submission" date="2022-01" db="UniProtKB">
        <authorList>
            <consortium name="EnsemblMetazoa"/>
        </authorList>
    </citation>
    <scope>IDENTIFICATION</scope>
</reference>